<sequence>MRMVLSGETGKKMVQRVISLIFILVICFTGVILGNERSRAQLPNEISTEILEIAQVFQEKKINIREWKLYGRNDVYKIRDLVGFQKEVNGLKQKMGHLNWTVEVEEDQWKAIGTHYNDSLKQEESLQLITTHINSAPTSYLLYEVTGYGWENTSAMEILKDFHSNLTNISQENIEIFSCMTGDFSDKIEDGLQNTTNILLDAFSASVIEELNEDTFVSVSAYTELWNNVLPTHHGKMNLQIGLRKQGLGDKTTVIVGTPIITVEY</sequence>
<protein>
    <recommendedName>
        <fullName evidence="3">YwmB family TATA-box binding protein</fullName>
    </recommendedName>
</protein>
<evidence type="ECO:0000313" key="1">
    <source>
        <dbReference type="EMBL" id="MBM7618619.1"/>
    </source>
</evidence>
<dbReference type="Gene3D" id="3.30.2030.10">
    <property type="entry name" value="YwmB-like"/>
    <property type="match status" value="1"/>
</dbReference>
<dbReference type="Proteomes" id="UP000737402">
    <property type="component" value="Unassembled WGS sequence"/>
</dbReference>
<keyword evidence="2" id="KW-1185">Reference proteome</keyword>
<dbReference type="Gene3D" id="3.30.360.40">
    <property type="entry name" value="YwmB-like"/>
    <property type="match status" value="1"/>
</dbReference>
<dbReference type="SUPFAM" id="SSF143842">
    <property type="entry name" value="YwmB-like"/>
    <property type="match status" value="1"/>
</dbReference>
<dbReference type="EMBL" id="JAFBED010000001">
    <property type="protein sequence ID" value="MBM7618619.1"/>
    <property type="molecule type" value="Genomic_DNA"/>
</dbReference>
<dbReference type="RefSeq" id="WP_204412982.1">
    <property type="nucleotide sequence ID" value="NZ_JAFBED010000001.1"/>
</dbReference>
<evidence type="ECO:0000313" key="2">
    <source>
        <dbReference type="Proteomes" id="UP000737402"/>
    </source>
</evidence>
<comment type="caution">
    <text evidence="1">The sequence shown here is derived from an EMBL/GenBank/DDBJ whole genome shotgun (WGS) entry which is preliminary data.</text>
</comment>
<organism evidence="1 2">
    <name type="scientific">Sutcliffiella tianshenii</name>
    <dbReference type="NCBI Taxonomy" id="1463404"/>
    <lineage>
        <taxon>Bacteria</taxon>
        <taxon>Bacillati</taxon>
        <taxon>Bacillota</taxon>
        <taxon>Bacilli</taxon>
        <taxon>Bacillales</taxon>
        <taxon>Bacillaceae</taxon>
        <taxon>Sutcliffiella</taxon>
    </lineage>
</organism>
<name>A0ABS2NVE6_9BACI</name>
<dbReference type="InterPro" id="IPR014794">
    <property type="entry name" value="DUF1779"/>
</dbReference>
<reference evidence="1 2" key="1">
    <citation type="submission" date="2021-01" db="EMBL/GenBank/DDBJ databases">
        <title>Genomic Encyclopedia of Type Strains, Phase IV (KMG-IV): sequencing the most valuable type-strain genomes for metagenomic binning, comparative biology and taxonomic classification.</title>
        <authorList>
            <person name="Goeker M."/>
        </authorList>
    </citation>
    <scope>NUCLEOTIDE SEQUENCE [LARGE SCALE GENOMIC DNA]</scope>
    <source>
        <strain evidence="1 2">DSM 25879</strain>
    </source>
</reference>
<proteinExistence type="predicted"/>
<dbReference type="InterPro" id="IPR036209">
    <property type="entry name" value="YwmB-like_sf"/>
</dbReference>
<evidence type="ECO:0008006" key="3">
    <source>
        <dbReference type="Google" id="ProtNLM"/>
    </source>
</evidence>
<dbReference type="Pfam" id="PF08680">
    <property type="entry name" value="DUF1779"/>
    <property type="match status" value="1"/>
</dbReference>
<gene>
    <name evidence="1" type="ORF">JOC95_000461</name>
</gene>
<accession>A0ABS2NVE6</accession>